<feature type="region of interest" description="Disordered" evidence="1">
    <location>
        <begin position="38"/>
        <end position="99"/>
    </location>
</feature>
<reference evidence="2" key="1">
    <citation type="submission" date="2023-06" db="EMBL/GenBank/DDBJ databases">
        <title>Multi-omics analyses reveal the molecular pathogenesis toolkit of Lasiodiplodia hormozganensis, a cross-kingdom pathogen.</title>
        <authorList>
            <person name="Felix C."/>
            <person name="Meneses R."/>
            <person name="Goncalves M.F.M."/>
            <person name="Tilleman L."/>
            <person name="Duarte A.S."/>
            <person name="Jorrin-Novo J.V."/>
            <person name="Van De Peer Y."/>
            <person name="Deforce D."/>
            <person name="Van Nieuwerburgh F."/>
            <person name="Esteves A.C."/>
            <person name="Alves A."/>
        </authorList>
    </citation>
    <scope>NUCLEOTIDE SEQUENCE</scope>
    <source>
        <strain evidence="2">CBS 339.90</strain>
    </source>
</reference>
<gene>
    <name evidence="2" type="ORF">DIS24_g11477</name>
</gene>
<dbReference type="AlphaFoldDB" id="A0AA40C120"/>
<evidence type="ECO:0000313" key="3">
    <source>
        <dbReference type="Proteomes" id="UP001175001"/>
    </source>
</evidence>
<name>A0AA40C120_9PEZI</name>
<evidence type="ECO:0000256" key="1">
    <source>
        <dbReference type="SAM" id="MobiDB-lite"/>
    </source>
</evidence>
<protein>
    <submittedName>
        <fullName evidence="2">Uncharacterized protein</fullName>
    </submittedName>
</protein>
<organism evidence="2 3">
    <name type="scientific">Lasiodiplodia hormozganensis</name>
    <dbReference type="NCBI Taxonomy" id="869390"/>
    <lineage>
        <taxon>Eukaryota</taxon>
        <taxon>Fungi</taxon>
        <taxon>Dikarya</taxon>
        <taxon>Ascomycota</taxon>
        <taxon>Pezizomycotina</taxon>
        <taxon>Dothideomycetes</taxon>
        <taxon>Dothideomycetes incertae sedis</taxon>
        <taxon>Botryosphaeriales</taxon>
        <taxon>Botryosphaeriaceae</taxon>
        <taxon>Lasiodiplodia</taxon>
    </lineage>
</organism>
<dbReference type="EMBL" id="JAUJDW010000169">
    <property type="protein sequence ID" value="KAK0621065.1"/>
    <property type="molecule type" value="Genomic_DNA"/>
</dbReference>
<proteinExistence type="predicted"/>
<accession>A0AA40C120</accession>
<dbReference type="Proteomes" id="UP001175001">
    <property type="component" value="Unassembled WGS sequence"/>
</dbReference>
<sequence length="99" mass="10027">MAVLALGTFVSAAPVEPRQATNSIVAAPLFPTGPGLVPPPAMLGPYGLKSSSASASTEQPSTSTQQTATFTKQTSTSTKQISTFTKKPSISAKNPSTSS</sequence>
<comment type="caution">
    <text evidence="2">The sequence shown here is derived from an EMBL/GenBank/DDBJ whole genome shotgun (WGS) entry which is preliminary data.</text>
</comment>
<feature type="compositionally biased region" description="Low complexity" evidence="1">
    <location>
        <begin position="49"/>
        <end position="87"/>
    </location>
</feature>
<evidence type="ECO:0000313" key="2">
    <source>
        <dbReference type="EMBL" id="KAK0621065.1"/>
    </source>
</evidence>
<keyword evidence="3" id="KW-1185">Reference proteome</keyword>